<feature type="binding site" evidence="5">
    <location>
        <position position="218"/>
    </location>
    <ligand>
        <name>Fe cation</name>
        <dbReference type="ChEBI" id="CHEBI:24875"/>
        <note>catalytic</note>
    </ligand>
</feature>
<evidence type="ECO:0000313" key="7">
    <source>
        <dbReference type="Proteomes" id="UP001420932"/>
    </source>
</evidence>
<protein>
    <submittedName>
        <fullName evidence="6">Uncharacterized protein</fullName>
    </submittedName>
</protein>
<dbReference type="EMBL" id="JBBNAF010000008">
    <property type="protein sequence ID" value="KAK9121733.1"/>
    <property type="molecule type" value="Genomic_DNA"/>
</dbReference>
<dbReference type="InterPro" id="IPR004294">
    <property type="entry name" value="Carotenoid_Oase"/>
</dbReference>
<dbReference type="AlphaFoldDB" id="A0AAP0NWM0"/>
<accession>A0AAP0NWM0</accession>
<comment type="caution">
    <text evidence="6">The sequence shown here is derived from an EMBL/GenBank/DDBJ whole genome shotgun (WGS) entry which is preliminary data.</text>
</comment>
<evidence type="ECO:0000256" key="5">
    <source>
        <dbReference type="PIRSR" id="PIRSR604294-1"/>
    </source>
</evidence>
<evidence type="ECO:0000256" key="2">
    <source>
        <dbReference type="ARBA" id="ARBA00022723"/>
    </source>
</evidence>
<keyword evidence="7" id="KW-1185">Reference proteome</keyword>
<dbReference type="PANTHER" id="PTHR10543">
    <property type="entry name" value="BETA-CAROTENE DIOXYGENASE"/>
    <property type="match status" value="1"/>
</dbReference>
<evidence type="ECO:0000313" key="6">
    <source>
        <dbReference type="EMBL" id="KAK9121733.1"/>
    </source>
</evidence>
<dbReference type="GO" id="GO:0046872">
    <property type="term" value="F:metal ion binding"/>
    <property type="evidence" value="ECO:0007669"/>
    <property type="project" value="UniProtKB-KW"/>
</dbReference>
<keyword evidence="3" id="KW-0560">Oxidoreductase</keyword>
<organism evidence="6 7">
    <name type="scientific">Stephania yunnanensis</name>
    <dbReference type="NCBI Taxonomy" id="152371"/>
    <lineage>
        <taxon>Eukaryota</taxon>
        <taxon>Viridiplantae</taxon>
        <taxon>Streptophyta</taxon>
        <taxon>Embryophyta</taxon>
        <taxon>Tracheophyta</taxon>
        <taxon>Spermatophyta</taxon>
        <taxon>Magnoliopsida</taxon>
        <taxon>Ranunculales</taxon>
        <taxon>Menispermaceae</taxon>
        <taxon>Menispermoideae</taxon>
        <taxon>Cissampelideae</taxon>
        <taxon>Stephania</taxon>
    </lineage>
</organism>
<dbReference type="Pfam" id="PF03055">
    <property type="entry name" value="RPE65"/>
    <property type="match status" value="1"/>
</dbReference>
<feature type="binding site" evidence="5">
    <location>
        <position position="169"/>
    </location>
    <ligand>
        <name>Fe cation</name>
        <dbReference type="ChEBI" id="CHEBI:24875"/>
        <note>catalytic</note>
    </ligand>
</feature>
<evidence type="ECO:0000256" key="3">
    <source>
        <dbReference type="ARBA" id="ARBA00022964"/>
    </source>
</evidence>
<dbReference type="PANTHER" id="PTHR10543:SF46">
    <property type="entry name" value="CAROTENOID CLEAVAGE DIOXYGENASE 4, CHLOROPLASTIC-RELATED"/>
    <property type="match status" value="1"/>
</dbReference>
<dbReference type="GO" id="GO:0009570">
    <property type="term" value="C:chloroplast stroma"/>
    <property type="evidence" value="ECO:0007669"/>
    <property type="project" value="TreeGrafter"/>
</dbReference>
<comment type="cofactor">
    <cofactor evidence="5">
        <name>Fe(2+)</name>
        <dbReference type="ChEBI" id="CHEBI:29033"/>
    </cofactor>
    <text evidence="5">Binds 1 Fe(2+) ion per subunit.</text>
</comment>
<dbReference type="GO" id="GO:0016121">
    <property type="term" value="P:carotene catabolic process"/>
    <property type="evidence" value="ECO:0007669"/>
    <property type="project" value="TreeGrafter"/>
</dbReference>
<keyword evidence="3" id="KW-0223">Dioxygenase</keyword>
<name>A0AAP0NWM0_9MAGN</name>
<keyword evidence="2 5" id="KW-0479">Metal-binding</keyword>
<keyword evidence="4 5" id="KW-0408">Iron</keyword>
<gene>
    <name evidence="6" type="ORF">Syun_019350</name>
</gene>
<feature type="binding site" evidence="5">
    <location>
        <position position="286"/>
    </location>
    <ligand>
        <name>Fe cation</name>
        <dbReference type="ChEBI" id="CHEBI:24875"/>
        <note>catalytic</note>
    </ligand>
</feature>
<sequence length="422" mass="46678">MELSLYYSSAALHSVKHEIDEPRNGPNTRTYRADLSTSSTETACSTVSAFPKAAPTFSRRYVHTYKYTLECQVGSRVFPNIFSGFNGLPVVLARGALSAAKFLSGQFDPISNGVGLANTSLAFLPNVNMLFALGEADLPYAVRVTSDGDIRTIGRHDFDGKLSVSMTAHPKIDAQTNEVFAFRYGPVPPFLAYYHIDANSSKQPDVPIFSLTTPTFIHDFAITKKYAVFADIQIGINTNPMEMVLGSGSFVGSDPKKVSRIGVIPRYATDEKEMRWVEVPGFNMVHAINAWDEGEDEIVMIAPNIISVEHTLERMELVHDSVEKVRVNLKTGMVQRYPISARNLDFGVINPRFVGRKNRFGYLGVGDPMPKISGVVKLDWSEGEQKDHIVGCGMYGEGCYGESLTSWGRVRATLMRMRTMGM</sequence>
<dbReference type="Proteomes" id="UP001420932">
    <property type="component" value="Unassembled WGS sequence"/>
</dbReference>
<reference evidence="6 7" key="1">
    <citation type="submission" date="2024-01" db="EMBL/GenBank/DDBJ databases">
        <title>Genome assemblies of Stephania.</title>
        <authorList>
            <person name="Yang L."/>
        </authorList>
    </citation>
    <scope>NUCLEOTIDE SEQUENCE [LARGE SCALE GENOMIC DNA]</scope>
    <source>
        <strain evidence="6">YNDBR</strain>
        <tissue evidence="6">Leaf</tissue>
    </source>
</reference>
<proteinExistence type="inferred from homology"/>
<dbReference type="GO" id="GO:0010436">
    <property type="term" value="F:carotenoid dioxygenase activity"/>
    <property type="evidence" value="ECO:0007669"/>
    <property type="project" value="TreeGrafter"/>
</dbReference>
<comment type="similarity">
    <text evidence="1">Belongs to the carotenoid oxygenase family.</text>
</comment>
<evidence type="ECO:0000256" key="4">
    <source>
        <dbReference type="ARBA" id="ARBA00023004"/>
    </source>
</evidence>
<evidence type="ECO:0000256" key="1">
    <source>
        <dbReference type="ARBA" id="ARBA00006787"/>
    </source>
</evidence>